<reference evidence="1" key="1">
    <citation type="submission" date="2024-06" db="EMBL/GenBank/DDBJ databases">
        <authorList>
            <person name="Li S."/>
        </authorList>
    </citation>
    <scope>NUCLEOTIDE SEQUENCE</scope>
    <source>
        <strain evidence="1">SR10</strain>
    </source>
</reference>
<organism evidence="1">
    <name type="scientific">Lysobacter firmicutimachus</name>
    <dbReference type="NCBI Taxonomy" id="1792846"/>
    <lineage>
        <taxon>Bacteria</taxon>
        <taxon>Pseudomonadati</taxon>
        <taxon>Pseudomonadota</taxon>
        <taxon>Gammaproteobacteria</taxon>
        <taxon>Lysobacterales</taxon>
        <taxon>Lysobacteraceae</taxon>
        <taxon>Lysobacter</taxon>
    </lineage>
</organism>
<name>A0AAU8MLU9_9GAMM</name>
<proteinExistence type="predicted"/>
<protein>
    <submittedName>
        <fullName evidence="1">Uncharacterized protein</fullName>
    </submittedName>
</protein>
<evidence type="ECO:0000313" key="1">
    <source>
        <dbReference type="EMBL" id="XCO73262.1"/>
    </source>
</evidence>
<dbReference type="AlphaFoldDB" id="A0AAU8MLU9"/>
<dbReference type="RefSeq" id="WP_363796320.1">
    <property type="nucleotide sequence ID" value="NZ_CP159925.1"/>
</dbReference>
<sequence length="76" mass="8442">MPAIWCACGEKLDYSLIPNPIEWLAIGDVAYDAYVGQVDAEALHREMKSIFECPACGRLAAFWEGFGTPPKFYAPE</sequence>
<gene>
    <name evidence="1" type="ORF">ABU614_12730</name>
</gene>
<accession>A0AAU8MLU9</accession>
<dbReference type="EMBL" id="CP159925">
    <property type="protein sequence ID" value="XCO73262.1"/>
    <property type="molecule type" value="Genomic_DNA"/>
</dbReference>